<name>A0A1H2TLG4_9BACI</name>
<dbReference type="GO" id="GO:0016020">
    <property type="term" value="C:membrane"/>
    <property type="evidence" value="ECO:0007669"/>
    <property type="project" value="InterPro"/>
</dbReference>
<sequence>MDFLVTLAEGFIGMFEAGGETFVGLVTGIIPTLICLILAVNAMIKFIGEERIYTLAQKSTKYFFLRYTLFPVLAVFFLTNPMCYTFGRFLPERQKPAFYDSAVSFVHPITGLFPHANPAELFVYTGVSAGITTLGLSAGPLAIRFFIVGLIVILIRGMVTEWITAIMLRRQASSTEGDSSEKSASA</sequence>
<feature type="transmembrane region" description="Helical" evidence="1">
    <location>
        <begin position="64"/>
        <end position="87"/>
    </location>
</feature>
<dbReference type="STRING" id="1122204.SAMN05421781_1465"/>
<feature type="transmembrane region" description="Helical" evidence="1">
    <location>
        <begin position="22"/>
        <end position="44"/>
    </location>
</feature>
<accession>A0A1H2TLG4</accession>
<dbReference type="PROSITE" id="PS51107">
    <property type="entry name" value="PTS_EIIC_TYPE_5"/>
    <property type="match status" value="1"/>
</dbReference>
<dbReference type="PANTHER" id="PTHR40399:SF1">
    <property type="entry name" value="PTS SYSTEM GLUCITOL_SORBITOL-SPECIFIC EIIC COMPONENT"/>
    <property type="match status" value="1"/>
</dbReference>
<keyword evidence="1" id="KW-1133">Transmembrane helix</keyword>
<reference evidence="2 3" key="1">
    <citation type="submission" date="2016-10" db="EMBL/GenBank/DDBJ databases">
        <authorList>
            <person name="de Groot N.N."/>
        </authorList>
    </citation>
    <scope>NUCLEOTIDE SEQUENCE [LARGE SCALE GENOMIC DNA]</scope>
    <source>
        <strain evidence="2 3">DSM 23126</strain>
    </source>
</reference>
<dbReference type="InterPro" id="IPR004699">
    <property type="entry name" value="PTS_IID_sorb"/>
</dbReference>
<dbReference type="PIRSF" id="PIRSF038321">
    <property type="entry name" value="PTS_glc_srb_IIC"/>
    <property type="match status" value="1"/>
</dbReference>
<organism evidence="2 3">
    <name type="scientific">Marinococcus luteus</name>
    <dbReference type="NCBI Taxonomy" id="1122204"/>
    <lineage>
        <taxon>Bacteria</taxon>
        <taxon>Bacillati</taxon>
        <taxon>Bacillota</taxon>
        <taxon>Bacilli</taxon>
        <taxon>Bacillales</taxon>
        <taxon>Bacillaceae</taxon>
        <taxon>Marinococcus</taxon>
    </lineage>
</organism>
<feature type="transmembrane region" description="Helical" evidence="1">
    <location>
        <begin position="141"/>
        <end position="159"/>
    </location>
</feature>
<dbReference type="AlphaFoldDB" id="A0A1H2TLG4"/>
<dbReference type="NCBIfam" id="TIGR00821">
    <property type="entry name" value="EII-GUT"/>
    <property type="match status" value="1"/>
</dbReference>
<dbReference type="OrthoDB" id="9799765at2"/>
<dbReference type="PANTHER" id="PTHR40399">
    <property type="entry name" value="PTS SYSTEM GLUCITOL/SORBITOL-SPECIFIC EIIC COMPONENT"/>
    <property type="match status" value="1"/>
</dbReference>
<evidence type="ECO:0000313" key="2">
    <source>
        <dbReference type="EMBL" id="SDW44751.1"/>
    </source>
</evidence>
<dbReference type="GO" id="GO:0009401">
    <property type="term" value="P:phosphoenolpyruvate-dependent sugar phosphotransferase system"/>
    <property type="evidence" value="ECO:0007669"/>
    <property type="project" value="InterPro"/>
</dbReference>
<evidence type="ECO:0000256" key="1">
    <source>
        <dbReference type="SAM" id="Phobius"/>
    </source>
</evidence>
<dbReference type="RefSeq" id="WP_091613080.1">
    <property type="nucleotide sequence ID" value="NZ_FNNC01000002.1"/>
</dbReference>
<keyword evidence="1" id="KW-0812">Transmembrane</keyword>
<dbReference type="Pfam" id="PF03608">
    <property type="entry name" value="EII-GUT"/>
    <property type="match status" value="1"/>
</dbReference>
<keyword evidence="1" id="KW-0472">Membrane</keyword>
<keyword evidence="3" id="KW-1185">Reference proteome</keyword>
<proteinExistence type="predicted"/>
<dbReference type="Proteomes" id="UP000199488">
    <property type="component" value="Unassembled WGS sequence"/>
</dbReference>
<dbReference type="EMBL" id="FNNC01000002">
    <property type="protein sequence ID" value="SDW44751.1"/>
    <property type="molecule type" value="Genomic_DNA"/>
</dbReference>
<protein>
    <submittedName>
        <fullName evidence="2">PTS system, glucitol/sorbitol-specific IIC component</fullName>
    </submittedName>
</protein>
<evidence type="ECO:0000313" key="3">
    <source>
        <dbReference type="Proteomes" id="UP000199488"/>
    </source>
</evidence>
<gene>
    <name evidence="2" type="ORF">SAMN05421781_1465</name>
</gene>